<proteinExistence type="predicted"/>
<gene>
    <name evidence="2" type="ORF">GCM10009839_60400</name>
</gene>
<protein>
    <recommendedName>
        <fullName evidence="4">XRE family transcriptional regulator</fullName>
    </recommendedName>
</protein>
<reference evidence="2 3" key="1">
    <citation type="journal article" date="2019" name="Int. J. Syst. Evol. Microbiol.">
        <title>The Global Catalogue of Microorganisms (GCM) 10K type strain sequencing project: providing services to taxonomists for standard genome sequencing and annotation.</title>
        <authorList>
            <consortium name="The Broad Institute Genomics Platform"/>
            <consortium name="The Broad Institute Genome Sequencing Center for Infectious Disease"/>
            <person name="Wu L."/>
            <person name="Ma J."/>
        </authorList>
    </citation>
    <scope>NUCLEOTIDE SEQUENCE [LARGE SCALE GENOMIC DNA]</scope>
    <source>
        <strain evidence="2 3">JCM 16014</strain>
    </source>
</reference>
<dbReference type="Proteomes" id="UP001500751">
    <property type="component" value="Unassembled WGS sequence"/>
</dbReference>
<evidence type="ECO:0000256" key="1">
    <source>
        <dbReference type="SAM" id="MobiDB-lite"/>
    </source>
</evidence>
<comment type="caution">
    <text evidence="2">The sequence shown here is derived from an EMBL/GenBank/DDBJ whole genome shotgun (WGS) entry which is preliminary data.</text>
</comment>
<dbReference type="CDD" id="cd00093">
    <property type="entry name" value="HTH_XRE"/>
    <property type="match status" value="1"/>
</dbReference>
<evidence type="ECO:0000313" key="3">
    <source>
        <dbReference type="Proteomes" id="UP001500751"/>
    </source>
</evidence>
<dbReference type="RefSeq" id="WP_344669072.1">
    <property type="nucleotide sequence ID" value="NZ_BAAAQN010000043.1"/>
</dbReference>
<sequence length="130" mass="14337">MRRDGRDPRIPEALITRPEFIAACTAHDIGAVFALAERYGLSRSAISRMTEIKTDHVREIINGRRLIESFAVYERIADGLGIPGAMLGLAPRPWEAETGPAATHTPTFDTQPWELADAITDRPSAPRSSR</sequence>
<dbReference type="InterPro" id="IPR001387">
    <property type="entry name" value="Cro/C1-type_HTH"/>
</dbReference>
<keyword evidence="3" id="KW-1185">Reference proteome</keyword>
<evidence type="ECO:0008006" key="4">
    <source>
        <dbReference type="Google" id="ProtNLM"/>
    </source>
</evidence>
<organism evidence="2 3">
    <name type="scientific">Catenulispora yoronensis</name>
    <dbReference type="NCBI Taxonomy" id="450799"/>
    <lineage>
        <taxon>Bacteria</taxon>
        <taxon>Bacillati</taxon>
        <taxon>Actinomycetota</taxon>
        <taxon>Actinomycetes</taxon>
        <taxon>Catenulisporales</taxon>
        <taxon>Catenulisporaceae</taxon>
        <taxon>Catenulispora</taxon>
    </lineage>
</organism>
<name>A0ABN2V076_9ACTN</name>
<accession>A0ABN2V076</accession>
<feature type="region of interest" description="Disordered" evidence="1">
    <location>
        <begin position="94"/>
        <end position="130"/>
    </location>
</feature>
<dbReference type="EMBL" id="BAAAQN010000043">
    <property type="protein sequence ID" value="GAA2047305.1"/>
    <property type="molecule type" value="Genomic_DNA"/>
</dbReference>
<evidence type="ECO:0000313" key="2">
    <source>
        <dbReference type="EMBL" id="GAA2047305.1"/>
    </source>
</evidence>